<dbReference type="EMBL" id="QAAD01000053">
    <property type="protein sequence ID" value="PTN00882.1"/>
    <property type="molecule type" value="Genomic_DNA"/>
</dbReference>
<keyword evidence="1" id="KW-1133">Transmembrane helix</keyword>
<keyword evidence="1" id="KW-0812">Transmembrane</keyword>
<dbReference type="AlphaFoldDB" id="A0A2T5BPD1"/>
<comment type="caution">
    <text evidence="2">The sequence shown here is derived from an EMBL/GenBank/DDBJ whole genome shotgun (WGS) entry which is preliminary data.</text>
</comment>
<dbReference type="RefSeq" id="WP_107824075.1">
    <property type="nucleotide sequence ID" value="NZ_OY782574.1"/>
</dbReference>
<feature type="transmembrane region" description="Helical" evidence="1">
    <location>
        <begin position="23"/>
        <end position="43"/>
    </location>
</feature>
<proteinExistence type="predicted"/>
<feature type="transmembrane region" description="Helical" evidence="1">
    <location>
        <begin position="49"/>
        <end position="71"/>
    </location>
</feature>
<sequence length="177" mass="20787">MTGTFKIQKDKVKSIVYQDLKRVSLIAFFSMIFPLIMIAIMIPKEDLEIYLLVIPLIFSLLILTAIVAYMYNFKIVYYEAFELTILENGLHKKIDIENNKKVTGLRAWAWHRQKLLSKQHDTLVDWDKIKSVKRLKHGLLIKARYSDFYGYGLIAIPDVLEDFEQIVIYIENKIKAN</sequence>
<gene>
    <name evidence="2" type="ORF">C8N47_1531</name>
</gene>
<keyword evidence="3" id="KW-1185">Reference proteome</keyword>
<organism evidence="2 3">
    <name type="scientific">Mangrovibacterium marinum</name>
    <dbReference type="NCBI Taxonomy" id="1639118"/>
    <lineage>
        <taxon>Bacteria</taxon>
        <taxon>Pseudomonadati</taxon>
        <taxon>Bacteroidota</taxon>
        <taxon>Bacteroidia</taxon>
        <taxon>Marinilabiliales</taxon>
        <taxon>Prolixibacteraceae</taxon>
        <taxon>Mangrovibacterium</taxon>
    </lineage>
</organism>
<name>A0A2T5BPD1_9BACT</name>
<evidence type="ECO:0000256" key="1">
    <source>
        <dbReference type="SAM" id="Phobius"/>
    </source>
</evidence>
<protein>
    <submittedName>
        <fullName evidence="2">Uncharacterized protein</fullName>
    </submittedName>
</protein>
<accession>A0A2T5BPD1</accession>
<evidence type="ECO:0000313" key="3">
    <source>
        <dbReference type="Proteomes" id="UP000243525"/>
    </source>
</evidence>
<keyword evidence="1" id="KW-0472">Membrane</keyword>
<dbReference type="Proteomes" id="UP000243525">
    <property type="component" value="Unassembled WGS sequence"/>
</dbReference>
<evidence type="ECO:0000313" key="2">
    <source>
        <dbReference type="EMBL" id="PTN00882.1"/>
    </source>
</evidence>
<reference evidence="2 3" key="1">
    <citation type="submission" date="2018-04" db="EMBL/GenBank/DDBJ databases">
        <title>Genomic Encyclopedia of Archaeal and Bacterial Type Strains, Phase II (KMG-II): from individual species to whole genera.</title>
        <authorList>
            <person name="Goeker M."/>
        </authorList>
    </citation>
    <scope>NUCLEOTIDE SEQUENCE [LARGE SCALE GENOMIC DNA]</scope>
    <source>
        <strain evidence="2 3">DSM 28823</strain>
    </source>
</reference>